<dbReference type="RefSeq" id="WP_210801452.1">
    <property type="nucleotide sequence ID" value="NZ_JAGQDE010000005.1"/>
</dbReference>
<dbReference type="InterPro" id="IPR010126">
    <property type="entry name" value="Esterase_phb"/>
</dbReference>
<evidence type="ECO:0000256" key="4">
    <source>
        <dbReference type="ARBA" id="ARBA00022729"/>
    </source>
</evidence>
<evidence type="ECO:0000256" key="2">
    <source>
        <dbReference type="ARBA" id="ARBA00022525"/>
    </source>
</evidence>
<evidence type="ECO:0000256" key="7">
    <source>
        <dbReference type="ARBA" id="ARBA00023326"/>
    </source>
</evidence>
<evidence type="ECO:0000256" key="5">
    <source>
        <dbReference type="ARBA" id="ARBA00022801"/>
    </source>
</evidence>
<dbReference type="SUPFAM" id="SSF53474">
    <property type="entry name" value="alpha/beta-Hydrolases"/>
    <property type="match status" value="1"/>
</dbReference>
<sequence length="319" mass="33614">MPTILRPLLLLLFLGSATAARGAPMGAGTHEWRLDWAGQSRSVIVHVPPGLPAGQAAPLVLALHGGGGHAAFMADDERYGLSRQADRSGFVVAYPNGFSRLPGGRFATWNAGGCCGAARDRGSDDVGFIRAVVASVRERIAVDPARIFATGMSNGGMLAHRLACDGADLFRAVAAVAGTDATRQCTPSRPVSVLHIHARDDTHVLFNGGAGPNAFRDRDAVMDFVSVPDTIARWTQRNRCSGPPRRILDRPGAVCEEHSDCAAGSRVRLCVTDTGGHAWPGAEQVRRGKPAASTALDANEAIWRFFEAVSGPSHAPAPF</sequence>
<feature type="chain" id="PRO_5036884346" evidence="8">
    <location>
        <begin position="20"/>
        <end position="319"/>
    </location>
</feature>
<comment type="subcellular location">
    <subcellularLocation>
        <location evidence="1">Secreted</location>
    </subcellularLocation>
</comment>
<dbReference type="PANTHER" id="PTHR38050:SF2">
    <property type="entry name" value="FERULOYL ESTERASE C-RELATED"/>
    <property type="match status" value="1"/>
</dbReference>
<evidence type="ECO:0000313" key="10">
    <source>
        <dbReference type="Proteomes" id="UP000678374"/>
    </source>
</evidence>
<dbReference type="AlphaFoldDB" id="A0A940YIY7"/>
<evidence type="ECO:0000313" key="9">
    <source>
        <dbReference type="EMBL" id="MBQ0958941.1"/>
    </source>
</evidence>
<keyword evidence="10" id="KW-1185">Reference proteome</keyword>
<keyword evidence="4 8" id="KW-0732">Signal</keyword>
<dbReference type="PANTHER" id="PTHR38050">
    <property type="match status" value="1"/>
</dbReference>
<evidence type="ECO:0000256" key="8">
    <source>
        <dbReference type="SAM" id="SignalP"/>
    </source>
</evidence>
<reference evidence="9" key="1">
    <citation type="submission" date="2021-04" db="EMBL/GenBank/DDBJ databases">
        <title>The genome sequence of Ideonella sp. 4Y11.</title>
        <authorList>
            <person name="Liu Y."/>
        </authorList>
    </citation>
    <scope>NUCLEOTIDE SEQUENCE</scope>
    <source>
        <strain evidence="9">4Y11</strain>
    </source>
</reference>
<evidence type="ECO:0000256" key="3">
    <source>
        <dbReference type="ARBA" id="ARBA00022651"/>
    </source>
</evidence>
<name>A0A940YIY7_9BURK</name>
<organism evidence="9 10">
    <name type="scientific">Ideonella aquatica</name>
    <dbReference type="NCBI Taxonomy" id="2824119"/>
    <lineage>
        <taxon>Bacteria</taxon>
        <taxon>Pseudomonadati</taxon>
        <taxon>Pseudomonadota</taxon>
        <taxon>Betaproteobacteria</taxon>
        <taxon>Burkholderiales</taxon>
        <taxon>Sphaerotilaceae</taxon>
        <taxon>Ideonella</taxon>
    </lineage>
</organism>
<evidence type="ECO:0000256" key="1">
    <source>
        <dbReference type="ARBA" id="ARBA00004613"/>
    </source>
</evidence>
<dbReference type="GO" id="GO:0030600">
    <property type="term" value="F:feruloyl esterase activity"/>
    <property type="evidence" value="ECO:0007669"/>
    <property type="project" value="InterPro"/>
</dbReference>
<dbReference type="Gene3D" id="3.40.50.1820">
    <property type="entry name" value="alpha/beta hydrolase"/>
    <property type="match status" value="1"/>
</dbReference>
<dbReference type="Pfam" id="PF10503">
    <property type="entry name" value="Esterase_PHB"/>
    <property type="match status" value="1"/>
</dbReference>
<gene>
    <name evidence="9" type="ORF">KAK06_08210</name>
</gene>
<dbReference type="GO" id="GO:0045493">
    <property type="term" value="P:xylan catabolic process"/>
    <property type="evidence" value="ECO:0007669"/>
    <property type="project" value="UniProtKB-KW"/>
</dbReference>
<keyword evidence="5" id="KW-0378">Hydrolase</keyword>
<accession>A0A940YIY7</accession>
<keyword evidence="6" id="KW-0119">Carbohydrate metabolism</keyword>
<protein>
    <submittedName>
        <fullName evidence="9">Prolyl oligopeptidase family serine peptidase</fullName>
    </submittedName>
</protein>
<proteinExistence type="predicted"/>
<keyword evidence="7" id="KW-0624">Polysaccharide degradation</keyword>
<comment type="caution">
    <text evidence="9">The sequence shown here is derived from an EMBL/GenBank/DDBJ whole genome shotgun (WGS) entry which is preliminary data.</text>
</comment>
<feature type="signal peptide" evidence="8">
    <location>
        <begin position="1"/>
        <end position="19"/>
    </location>
</feature>
<dbReference type="GO" id="GO:0005576">
    <property type="term" value="C:extracellular region"/>
    <property type="evidence" value="ECO:0007669"/>
    <property type="project" value="UniProtKB-SubCell"/>
</dbReference>
<keyword evidence="3" id="KW-0858">Xylan degradation</keyword>
<dbReference type="InterPro" id="IPR029058">
    <property type="entry name" value="AB_hydrolase_fold"/>
</dbReference>
<dbReference type="Proteomes" id="UP000678374">
    <property type="component" value="Unassembled WGS sequence"/>
</dbReference>
<keyword evidence="2" id="KW-0964">Secreted</keyword>
<evidence type="ECO:0000256" key="6">
    <source>
        <dbReference type="ARBA" id="ARBA00023277"/>
    </source>
</evidence>
<dbReference type="EMBL" id="JAGQDE010000005">
    <property type="protein sequence ID" value="MBQ0958941.1"/>
    <property type="molecule type" value="Genomic_DNA"/>
</dbReference>
<dbReference type="InterPro" id="IPR043595">
    <property type="entry name" value="FaeB/C/D"/>
</dbReference>